<dbReference type="HOGENOM" id="CLU_051078_2_1_6"/>
<dbReference type="KEGG" id="oai:OLEAN_C09170"/>
<dbReference type="NCBIfam" id="TIGR01065">
    <property type="entry name" value="hlyIII"/>
    <property type="match status" value="1"/>
</dbReference>
<evidence type="ECO:0000256" key="6">
    <source>
        <dbReference type="ARBA" id="ARBA00023136"/>
    </source>
</evidence>
<feature type="binding site" evidence="7">
    <location>
        <position position="69"/>
    </location>
    <ligand>
        <name>Zn(2+)</name>
        <dbReference type="ChEBI" id="CHEBI:29105"/>
    </ligand>
</feature>
<name>R4YPE6_OLEAN</name>
<dbReference type="Proteomes" id="UP000032749">
    <property type="component" value="Chromosome"/>
</dbReference>
<dbReference type="AlphaFoldDB" id="R4YPE6"/>
<sequence>MSSSTPSPTSRFRDPFSGFSHLFGAFVGLAIMCFLVVKASLNGDIWQIVSSAIFGVCMMLMFGTSAVYHLAQGSDEKILKLKRIDHMAIFAMIAGTYTPICLIALRDTFGWTLLMAVWGLALSGILLKIFWIGAPRWLSTLIYLAMGWACVFGLTTMKEVMPAASFDWLFYGGIAYTLGAVVYGTKWPNPWPDSFGFHEIWHIFVMAGAFSHAISIYYLL</sequence>
<feature type="transmembrane region" description="Helical" evidence="8">
    <location>
        <begin position="200"/>
        <end position="219"/>
    </location>
</feature>
<evidence type="ECO:0000256" key="5">
    <source>
        <dbReference type="ARBA" id="ARBA00022989"/>
    </source>
</evidence>
<protein>
    <submittedName>
        <fullName evidence="9">Hemolysin III</fullName>
    </submittedName>
</protein>
<evidence type="ECO:0000256" key="1">
    <source>
        <dbReference type="ARBA" id="ARBA00004651"/>
    </source>
</evidence>
<comment type="subcellular location">
    <subcellularLocation>
        <location evidence="1">Cell membrane</location>
        <topology evidence="1">Multi-pass membrane protein</topology>
    </subcellularLocation>
</comment>
<dbReference type="OrthoDB" id="9813689at2"/>
<dbReference type="InterPro" id="IPR005744">
    <property type="entry name" value="Hy-lIII"/>
</dbReference>
<evidence type="ECO:0000256" key="2">
    <source>
        <dbReference type="ARBA" id="ARBA00008488"/>
    </source>
</evidence>
<keyword evidence="3" id="KW-1003">Cell membrane</keyword>
<feature type="transmembrane region" description="Helical" evidence="8">
    <location>
        <begin position="112"/>
        <end position="131"/>
    </location>
</feature>
<gene>
    <name evidence="9" type="ORF">OLEAN_C09170</name>
</gene>
<evidence type="ECO:0000313" key="10">
    <source>
        <dbReference type="Proteomes" id="UP000032749"/>
    </source>
</evidence>
<evidence type="ECO:0000256" key="4">
    <source>
        <dbReference type="ARBA" id="ARBA00022692"/>
    </source>
</evidence>
<keyword evidence="6 8" id="KW-0472">Membrane</keyword>
<dbReference type="Pfam" id="PF03006">
    <property type="entry name" value="HlyIII"/>
    <property type="match status" value="1"/>
</dbReference>
<evidence type="ECO:0000256" key="7">
    <source>
        <dbReference type="PIRSR" id="PIRSR604254-1"/>
    </source>
</evidence>
<keyword evidence="7" id="KW-0479">Metal-binding</keyword>
<dbReference type="EMBL" id="FO203512">
    <property type="protein sequence ID" value="CCK75093.1"/>
    <property type="molecule type" value="Genomic_DNA"/>
</dbReference>
<accession>R4YPE6</accession>
<feature type="transmembrane region" description="Helical" evidence="8">
    <location>
        <begin position="168"/>
        <end position="185"/>
    </location>
</feature>
<proteinExistence type="inferred from homology"/>
<evidence type="ECO:0000313" key="9">
    <source>
        <dbReference type="EMBL" id="CCK75093.1"/>
    </source>
</evidence>
<keyword evidence="7" id="KW-0862">Zinc</keyword>
<dbReference type="PATRIC" id="fig|698738.3.peg.957"/>
<feature type="binding site" evidence="7">
    <location>
        <position position="198"/>
    </location>
    <ligand>
        <name>Zn(2+)</name>
        <dbReference type="ChEBI" id="CHEBI:29105"/>
    </ligand>
</feature>
<feature type="transmembrane region" description="Helical" evidence="8">
    <location>
        <begin position="88"/>
        <end position="105"/>
    </location>
</feature>
<feature type="transmembrane region" description="Helical" evidence="8">
    <location>
        <begin position="20"/>
        <end position="41"/>
    </location>
</feature>
<dbReference type="GO" id="GO:0046872">
    <property type="term" value="F:metal ion binding"/>
    <property type="evidence" value="ECO:0007669"/>
    <property type="project" value="UniProtKB-KW"/>
</dbReference>
<feature type="binding site" evidence="7">
    <location>
        <position position="202"/>
    </location>
    <ligand>
        <name>Zn(2+)</name>
        <dbReference type="ChEBI" id="CHEBI:29105"/>
    </ligand>
</feature>
<keyword evidence="10" id="KW-1185">Reference proteome</keyword>
<organism evidence="9 10">
    <name type="scientific">Oleispira antarctica RB-8</name>
    <dbReference type="NCBI Taxonomy" id="698738"/>
    <lineage>
        <taxon>Bacteria</taxon>
        <taxon>Pseudomonadati</taxon>
        <taxon>Pseudomonadota</taxon>
        <taxon>Gammaproteobacteria</taxon>
        <taxon>Oceanospirillales</taxon>
        <taxon>Oceanospirillaceae</taxon>
        <taxon>Oleispira</taxon>
    </lineage>
</organism>
<dbReference type="InterPro" id="IPR004254">
    <property type="entry name" value="AdipoR/HlyIII-related"/>
</dbReference>
<dbReference type="PANTHER" id="PTHR20855:SF3">
    <property type="entry name" value="LD03007P"/>
    <property type="match status" value="1"/>
</dbReference>
<keyword evidence="5 8" id="KW-1133">Transmembrane helix</keyword>
<evidence type="ECO:0000256" key="8">
    <source>
        <dbReference type="SAM" id="Phobius"/>
    </source>
</evidence>
<dbReference type="GO" id="GO:0140911">
    <property type="term" value="F:pore-forming activity"/>
    <property type="evidence" value="ECO:0007669"/>
    <property type="project" value="InterPro"/>
</dbReference>
<feature type="transmembrane region" description="Helical" evidence="8">
    <location>
        <begin position="48"/>
        <end position="68"/>
    </location>
</feature>
<dbReference type="PANTHER" id="PTHR20855">
    <property type="entry name" value="ADIPOR/PROGESTIN RECEPTOR-RELATED"/>
    <property type="match status" value="1"/>
</dbReference>
<dbReference type="GO" id="GO:0005886">
    <property type="term" value="C:plasma membrane"/>
    <property type="evidence" value="ECO:0007669"/>
    <property type="project" value="UniProtKB-SubCell"/>
</dbReference>
<dbReference type="STRING" id="698738.OLEAN_C09170"/>
<keyword evidence="4 8" id="KW-0812">Transmembrane</keyword>
<comment type="similarity">
    <text evidence="2">Belongs to the UPF0073 (Hly-III) family.</text>
</comment>
<feature type="transmembrane region" description="Helical" evidence="8">
    <location>
        <begin position="137"/>
        <end position="156"/>
    </location>
</feature>
<evidence type="ECO:0000256" key="3">
    <source>
        <dbReference type="ARBA" id="ARBA00022475"/>
    </source>
</evidence>
<reference evidence="9 10" key="1">
    <citation type="journal article" date="2013" name="Nat. Commun.">
        <title>Genome sequence and functional genomic analysis of the oil-degrading bacterium Oleispira antarctica.</title>
        <authorList>
            <person name="Kube M."/>
            <person name="Chernikova T.N."/>
            <person name="Al-Ramahi Y."/>
            <person name="Beloqui A."/>
            <person name="Lopez-Cortez N."/>
            <person name="Guazzaroni M.E."/>
            <person name="Heipieper H.J."/>
            <person name="Klages S."/>
            <person name="Kotsyurbenko O.R."/>
            <person name="Langer I."/>
            <person name="Nechitaylo T.Y."/>
            <person name="Lunsdorf H."/>
            <person name="Fernandez M."/>
            <person name="Juarez S."/>
            <person name="Ciordia S."/>
            <person name="Singer A."/>
            <person name="Kagan O."/>
            <person name="Egorova O."/>
            <person name="Petit P.A."/>
            <person name="Stogios P."/>
            <person name="Kim Y."/>
            <person name="Tchigvintsev A."/>
            <person name="Flick R."/>
            <person name="Denaro R."/>
            <person name="Genovese M."/>
            <person name="Albar J.P."/>
            <person name="Reva O.N."/>
            <person name="Martinez-Gomariz M."/>
            <person name="Tran H."/>
            <person name="Ferrer M."/>
            <person name="Savchenko A."/>
            <person name="Yakunin A.F."/>
            <person name="Yakimov M.M."/>
            <person name="Golyshina O.V."/>
            <person name="Reinhardt R."/>
            <person name="Golyshin P.N."/>
        </authorList>
    </citation>
    <scope>NUCLEOTIDE SEQUENCE [LARGE SCALE GENOMIC DNA]</scope>
</reference>